<dbReference type="AlphaFoldDB" id="A0A2W4XJC4"/>
<proteinExistence type="predicted"/>
<feature type="non-terminal residue" evidence="1">
    <location>
        <position position="1"/>
    </location>
</feature>
<reference evidence="1 2" key="2">
    <citation type="submission" date="2018-06" db="EMBL/GenBank/DDBJ databases">
        <title>Metagenomic assembly of (sub)arctic Cyanobacteria and their associated microbiome from non-axenic cultures.</title>
        <authorList>
            <person name="Baurain D."/>
        </authorList>
    </citation>
    <scope>NUCLEOTIDE SEQUENCE [LARGE SCALE GENOMIC DNA]</scope>
    <source>
        <strain evidence="1">ULC027bin1</strain>
    </source>
</reference>
<protein>
    <submittedName>
        <fullName evidence="1">Uncharacterized protein</fullName>
    </submittedName>
</protein>
<accession>A0A2W4XJC4</accession>
<reference evidence="2" key="1">
    <citation type="submission" date="2018-04" db="EMBL/GenBank/DDBJ databases">
        <authorList>
            <person name="Cornet L."/>
        </authorList>
    </citation>
    <scope>NUCLEOTIDE SEQUENCE [LARGE SCALE GENOMIC DNA]</scope>
</reference>
<dbReference type="EMBL" id="QBMP01000051">
    <property type="protein sequence ID" value="PZO57443.1"/>
    <property type="molecule type" value="Genomic_DNA"/>
</dbReference>
<evidence type="ECO:0000313" key="1">
    <source>
        <dbReference type="EMBL" id="PZO57443.1"/>
    </source>
</evidence>
<evidence type="ECO:0000313" key="2">
    <source>
        <dbReference type="Proteomes" id="UP000249794"/>
    </source>
</evidence>
<name>A0A2W4XJC4_9CYAN</name>
<comment type="caution">
    <text evidence="1">The sequence shown here is derived from an EMBL/GenBank/DDBJ whole genome shotgun (WGS) entry which is preliminary data.</text>
</comment>
<organism evidence="1 2">
    <name type="scientific">Phormidesmis priestleyi</name>
    <dbReference type="NCBI Taxonomy" id="268141"/>
    <lineage>
        <taxon>Bacteria</taxon>
        <taxon>Bacillati</taxon>
        <taxon>Cyanobacteriota</taxon>
        <taxon>Cyanophyceae</taxon>
        <taxon>Leptolyngbyales</taxon>
        <taxon>Leptolyngbyaceae</taxon>
        <taxon>Phormidesmis</taxon>
    </lineage>
</organism>
<dbReference type="Proteomes" id="UP000249794">
    <property type="component" value="Unassembled WGS sequence"/>
</dbReference>
<sequence length="134" mass="14161">ARMMAEPQLGESGEQWMATEAQGAMSVLGSGFQSASAAIQIAQDSQSLTSTQDVAKAVAQQGGQNAALSAALLQMQAQNQASLLQLQQLTSSAIQLSANNSEGLDEANRRDRAERSNALRQSASEFIYVPNVFD</sequence>
<gene>
    <name evidence="1" type="ORF">DCF15_07050</name>
</gene>